<dbReference type="InterPro" id="IPR050185">
    <property type="entry name" value="Ub_carboxyl-term_hydrolase"/>
</dbReference>
<evidence type="ECO:0000256" key="2">
    <source>
        <dbReference type="ARBA" id="ARBA00009085"/>
    </source>
</evidence>
<dbReference type="PANTHER" id="PTHR21646:SF95">
    <property type="entry name" value="UBIQUITIN CARBOXYL-TERMINAL HYDROLASE 4-RELATED"/>
    <property type="match status" value="1"/>
</dbReference>
<dbReference type="SUPFAM" id="SSF140856">
    <property type="entry name" value="USP8 N-terminal domain-like"/>
    <property type="match status" value="1"/>
</dbReference>
<dbReference type="GO" id="GO:0004843">
    <property type="term" value="F:cysteine-type deubiquitinase activity"/>
    <property type="evidence" value="ECO:0007669"/>
    <property type="project" value="UniProtKB-UniRule"/>
</dbReference>
<keyword evidence="5 7" id="KW-0378">Hydrolase</keyword>
<accession>A0A0C9M924</accession>
<dbReference type="SUPFAM" id="SSF52821">
    <property type="entry name" value="Rhodanese/Cell cycle control phosphatase"/>
    <property type="match status" value="1"/>
</dbReference>
<protein>
    <recommendedName>
        <fullName evidence="7">Ubiquitin carboxyl-terminal hydrolase</fullName>
        <ecNumber evidence="7">3.4.19.12</ecNumber>
    </recommendedName>
</protein>
<evidence type="ECO:0000256" key="6">
    <source>
        <dbReference type="ARBA" id="ARBA00022807"/>
    </source>
</evidence>
<dbReference type="InterPro" id="IPR018200">
    <property type="entry name" value="USP_CS"/>
</dbReference>
<evidence type="ECO:0000313" key="11">
    <source>
        <dbReference type="EMBL" id="GAN06886.1"/>
    </source>
</evidence>
<dbReference type="Pfam" id="PF08969">
    <property type="entry name" value="USP8_dimer"/>
    <property type="match status" value="1"/>
</dbReference>
<dbReference type="Pfam" id="PF00443">
    <property type="entry name" value="UCH"/>
    <property type="match status" value="1"/>
</dbReference>
<feature type="region of interest" description="Disordered" evidence="8">
    <location>
        <begin position="392"/>
        <end position="451"/>
    </location>
</feature>
<dbReference type="GO" id="GO:0006508">
    <property type="term" value="P:proteolysis"/>
    <property type="evidence" value="ECO:0007669"/>
    <property type="project" value="UniProtKB-KW"/>
</dbReference>
<reference evidence="11" key="1">
    <citation type="submission" date="2014-09" db="EMBL/GenBank/DDBJ databases">
        <title>Draft genome sequence of an oleaginous Mucoromycotina fungus Mucor ambiguus NBRC6742.</title>
        <authorList>
            <person name="Takeda I."/>
            <person name="Yamane N."/>
            <person name="Morita T."/>
            <person name="Tamano K."/>
            <person name="Machida M."/>
            <person name="Baker S."/>
            <person name="Koike H."/>
        </authorList>
    </citation>
    <scope>NUCLEOTIDE SEQUENCE</scope>
    <source>
        <strain evidence="11">NBRC 6742</strain>
    </source>
</reference>
<dbReference type="PROSITE" id="PS50206">
    <property type="entry name" value="RHODANESE_3"/>
    <property type="match status" value="1"/>
</dbReference>
<dbReference type="SMART" id="SM00450">
    <property type="entry name" value="RHOD"/>
    <property type="match status" value="1"/>
</dbReference>
<dbReference type="SUPFAM" id="SSF54001">
    <property type="entry name" value="Cysteine proteinases"/>
    <property type="match status" value="1"/>
</dbReference>
<dbReference type="InterPro" id="IPR028889">
    <property type="entry name" value="USP"/>
</dbReference>
<dbReference type="EMBL" id="DF836429">
    <property type="protein sequence ID" value="GAN06886.1"/>
    <property type="molecule type" value="Genomic_DNA"/>
</dbReference>
<keyword evidence="12" id="KW-1185">Reference proteome</keyword>
<dbReference type="GO" id="GO:0016579">
    <property type="term" value="P:protein deubiquitination"/>
    <property type="evidence" value="ECO:0007669"/>
    <property type="project" value="InterPro"/>
</dbReference>
<dbReference type="Gene3D" id="3.40.250.10">
    <property type="entry name" value="Rhodanese-like domain"/>
    <property type="match status" value="1"/>
</dbReference>
<dbReference type="InterPro" id="IPR001394">
    <property type="entry name" value="Peptidase_C19_UCH"/>
</dbReference>
<organism evidence="11">
    <name type="scientific">Mucor ambiguus</name>
    <dbReference type="NCBI Taxonomy" id="91626"/>
    <lineage>
        <taxon>Eukaryota</taxon>
        <taxon>Fungi</taxon>
        <taxon>Fungi incertae sedis</taxon>
        <taxon>Mucoromycota</taxon>
        <taxon>Mucoromycotina</taxon>
        <taxon>Mucoromycetes</taxon>
        <taxon>Mucorales</taxon>
        <taxon>Mucorineae</taxon>
        <taxon>Mucoraceae</taxon>
        <taxon>Mucor</taxon>
    </lineage>
</organism>
<dbReference type="Gene3D" id="1.20.58.80">
    <property type="entry name" value="Phosphotransferase system, lactose/cellobiose-type IIA subunit"/>
    <property type="match status" value="1"/>
</dbReference>
<evidence type="ECO:0000313" key="12">
    <source>
        <dbReference type="Proteomes" id="UP000053815"/>
    </source>
</evidence>
<sequence>MIDDLRQRAFVDKADTEVYGVKRWVNSVLKLYEQGDLAILNNDLESAYVSYMRGCSIMVEIIKFHSCYHQVRQDPVFLGLKKRTNEEIFALLQDLALRIEAWYQLSRQQNQLQQPYYTNPYLHNNPTNATTQTASYAYIPSHDPRNYPHYSLNDLPAAEAATTAVAQTTQMPQNSMNQLVRNTANLHVSDNHVIQLPSWTNNQFSEVPVIEPIELAKLITTKASPPSVLLIDVRTREAFKNGCIKHQWIIQVEPIVLQHDVMIVKIQDSLLQNPEAEQTLFTERARFDLIVYYDQNSKTLETAYKPAYNMRRALVSGQLKHPPKMLAGGFDAWMSTVGERGVYRFPAHKEKKHWFKSSSSTSSNSTHSSREHDTHHSLYDYFAGKGGSHLPLQHCNNPISKPQPLPTAPRKESQTTRYPELLVPSELPTQQQQQPQRARDISPIPPSYPKLHRRRTFIDNPFNGFTTTTSKLYDVPPMSYHHGQTSTPPPPSTAQAAPTVATSTNLQIQTRPSSAEPTVSISRPSALAEFHHVSTNNIHSSSSPIISSSFSQLNSVVTIGTTGLKNLGNTCYMNSIVQCLSGTVPLARYLTSGVYRQHINKANKKGTGGALVEAFAVLVRSMWSENYKFISPMTFRETIMRFAPLFRNNDQHDSQEFLIFLLDGLHEDLNTNISNKAPPSLVIPNDAEFEKLPDWQASALSWDRCVATNSSIIVSLFQGQYRSRLICHTCKHTSTTYNTFMSLSLPIPSKKLRLSSVTLYQCLDYFVKEETLDKEDAWRCPKCEKKRKATKQLTLTRLPDVLLIHLKRFSMDGHFRNKLDATVRCATRGLDLSGYVPMSMTPSPPQDRPSFVYDLYAVSNHYGSISGGHYTACVRDGYSDKWHYFDDSKMYLLEESKVVTKAAYNLFYVRSRVK</sequence>
<dbReference type="Pfam" id="PF00581">
    <property type="entry name" value="Rhodanese"/>
    <property type="match status" value="1"/>
</dbReference>
<gene>
    <name evidence="11" type="ORF">MAM1_0140d06376</name>
</gene>
<evidence type="ECO:0000256" key="7">
    <source>
        <dbReference type="RuleBase" id="RU366025"/>
    </source>
</evidence>
<feature type="domain" description="USP" evidence="10">
    <location>
        <begin position="562"/>
        <end position="911"/>
    </location>
</feature>
<name>A0A0C9M924_9FUNG</name>
<dbReference type="Gene3D" id="3.90.70.10">
    <property type="entry name" value="Cysteine proteinases"/>
    <property type="match status" value="1"/>
</dbReference>
<dbReference type="Proteomes" id="UP000053815">
    <property type="component" value="Unassembled WGS sequence"/>
</dbReference>
<evidence type="ECO:0000256" key="8">
    <source>
        <dbReference type="SAM" id="MobiDB-lite"/>
    </source>
</evidence>
<evidence type="ECO:0000256" key="1">
    <source>
        <dbReference type="ARBA" id="ARBA00000707"/>
    </source>
</evidence>
<dbReference type="PROSITE" id="PS00972">
    <property type="entry name" value="USP_1"/>
    <property type="match status" value="1"/>
</dbReference>
<feature type="domain" description="Rhodanese" evidence="9">
    <location>
        <begin position="224"/>
        <end position="342"/>
    </location>
</feature>
<dbReference type="EC" id="3.4.19.12" evidence="7"/>
<proteinExistence type="inferred from homology"/>
<dbReference type="PROSITE" id="PS00973">
    <property type="entry name" value="USP_2"/>
    <property type="match status" value="1"/>
</dbReference>
<dbReference type="PANTHER" id="PTHR21646">
    <property type="entry name" value="UBIQUITIN CARBOXYL-TERMINAL HYDROLASE"/>
    <property type="match status" value="1"/>
</dbReference>
<evidence type="ECO:0000256" key="4">
    <source>
        <dbReference type="ARBA" id="ARBA00022786"/>
    </source>
</evidence>
<keyword evidence="4 7" id="KW-0833">Ubl conjugation pathway</keyword>
<comment type="catalytic activity">
    <reaction evidence="1 7">
        <text>Thiol-dependent hydrolysis of ester, thioester, amide, peptide and isopeptide bonds formed by the C-terminal Gly of ubiquitin (a 76-residue protein attached to proteins as an intracellular targeting signal).</text>
        <dbReference type="EC" id="3.4.19.12"/>
    </reaction>
</comment>
<keyword evidence="3 7" id="KW-0645">Protease</keyword>
<evidence type="ECO:0000259" key="10">
    <source>
        <dbReference type="PROSITE" id="PS50235"/>
    </source>
</evidence>
<dbReference type="InterPro" id="IPR001763">
    <property type="entry name" value="Rhodanese-like_dom"/>
</dbReference>
<keyword evidence="6 7" id="KW-0788">Thiol protease</keyword>
<dbReference type="InterPro" id="IPR036873">
    <property type="entry name" value="Rhodanese-like_dom_sf"/>
</dbReference>
<evidence type="ECO:0000259" key="9">
    <source>
        <dbReference type="PROSITE" id="PS50206"/>
    </source>
</evidence>
<dbReference type="CDD" id="cd02674">
    <property type="entry name" value="Peptidase_C19R"/>
    <property type="match status" value="1"/>
</dbReference>
<dbReference type="AlphaFoldDB" id="A0A0C9M924"/>
<dbReference type="InterPro" id="IPR038765">
    <property type="entry name" value="Papain-like_cys_pep_sf"/>
</dbReference>
<evidence type="ECO:0000256" key="5">
    <source>
        <dbReference type="ARBA" id="ARBA00022801"/>
    </source>
</evidence>
<dbReference type="OrthoDB" id="292964at2759"/>
<dbReference type="STRING" id="91626.A0A0C9M924"/>
<comment type="similarity">
    <text evidence="2 7">Belongs to the peptidase C19 family.</text>
</comment>
<dbReference type="InterPro" id="IPR015063">
    <property type="entry name" value="USP8_dimer"/>
</dbReference>
<dbReference type="PROSITE" id="PS50235">
    <property type="entry name" value="USP_3"/>
    <property type="match status" value="1"/>
</dbReference>
<evidence type="ECO:0000256" key="3">
    <source>
        <dbReference type="ARBA" id="ARBA00022670"/>
    </source>
</evidence>